<gene>
    <name evidence="2" type="primary">106071766</name>
</gene>
<evidence type="ECO:0000313" key="3">
    <source>
        <dbReference type="Proteomes" id="UP000076420"/>
    </source>
</evidence>
<evidence type="ECO:0000313" key="2">
    <source>
        <dbReference type="EnsemblMetazoa" id="BGLB035385-PA"/>
    </source>
</evidence>
<proteinExistence type="predicted"/>
<evidence type="ECO:0000256" key="1">
    <source>
        <dbReference type="SAM" id="Coils"/>
    </source>
</evidence>
<reference evidence="2" key="1">
    <citation type="submission" date="2020-05" db="UniProtKB">
        <authorList>
            <consortium name="EnsemblMetazoa"/>
        </authorList>
    </citation>
    <scope>IDENTIFICATION</scope>
    <source>
        <strain evidence="2">BB02</strain>
    </source>
</reference>
<feature type="coiled-coil region" evidence="1">
    <location>
        <begin position="200"/>
        <end position="227"/>
    </location>
</feature>
<dbReference type="VEuPathDB" id="VectorBase:BGLB035385"/>
<dbReference type="EnsemblMetazoa" id="BGLB035385-RA">
    <property type="protein sequence ID" value="BGLB035385-PA"/>
    <property type="gene ID" value="BGLB035385"/>
</dbReference>
<dbReference type="Proteomes" id="UP000076420">
    <property type="component" value="Unassembled WGS sequence"/>
</dbReference>
<name>A0A2C9LVB7_BIOGL</name>
<keyword evidence="1" id="KW-0175">Coiled coil</keyword>
<sequence>MSQVIPQDINVAVLGQRNHRQQYAPPITFSESLLGVDNIKSHTGYRFCFFETETCVDQKVDAARFKSMCTDIRRLIQNVERCTGKGIDIFLLVLYQIQEDKLERLKCMYKIIFGAKFWKCCILVETDGPKQKTLQESNTPDSGSTTIAQDLLIMRMRLGDDEEYVKSQKELISEICKHGKTNPYQKHDFDNVEVRKSRELFVVEETKRKYENEIKKLKNDCNYLSKREALSATANLMHRISKENKELYKDVLKDVNDIAEKLYGDSKCTVT</sequence>
<accession>A0A2C9LVB7</accession>
<dbReference type="AlphaFoldDB" id="A0A2C9LVB7"/>
<protein>
    <submittedName>
        <fullName evidence="2">Uncharacterized protein</fullName>
    </submittedName>
</protein>
<dbReference type="KEGG" id="bgt:106071766"/>
<organism evidence="2 3">
    <name type="scientific">Biomphalaria glabrata</name>
    <name type="common">Bloodfluke planorb</name>
    <name type="synonym">Freshwater snail</name>
    <dbReference type="NCBI Taxonomy" id="6526"/>
    <lineage>
        <taxon>Eukaryota</taxon>
        <taxon>Metazoa</taxon>
        <taxon>Spiralia</taxon>
        <taxon>Lophotrochozoa</taxon>
        <taxon>Mollusca</taxon>
        <taxon>Gastropoda</taxon>
        <taxon>Heterobranchia</taxon>
        <taxon>Euthyneura</taxon>
        <taxon>Panpulmonata</taxon>
        <taxon>Hygrophila</taxon>
        <taxon>Lymnaeoidea</taxon>
        <taxon>Planorbidae</taxon>
        <taxon>Biomphalaria</taxon>
    </lineage>
</organism>